<protein>
    <submittedName>
        <fullName evidence="2">Uncharacterized protein</fullName>
    </submittedName>
</protein>
<comment type="caution">
    <text evidence="2">The sequence shown here is derived from an EMBL/GenBank/DDBJ whole genome shotgun (WGS) entry which is preliminary data.</text>
</comment>
<evidence type="ECO:0000256" key="1">
    <source>
        <dbReference type="SAM" id="Phobius"/>
    </source>
</evidence>
<dbReference type="Proteomes" id="UP000641386">
    <property type="component" value="Unassembled WGS sequence"/>
</dbReference>
<dbReference type="EMBL" id="BNBC01000035">
    <property type="protein sequence ID" value="GHE96742.1"/>
    <property type="molecule type" value="Genomic_DNA"/>
</dbReference>
<proteinExistence type="predicted"/>
<evidence type="ECO:0000313" key="3">
    <source>
        <dbReference type="Proteomes" id="UP000641386"/>
    </source>
</evidence>
<keyword evidence="1" id="KW-0472">Membrane</keyword>
<organism evidence="2 3">
    <name type="scientific">Streptomyces spiralis</name>
    <dbReference type="NCBI Taxonomy" id="66376"/>
    <lineage>
        <taxon>Bacteria</taxon>
        <taxon>Bacillati</taxon>
        <taxon>Actinomycetota</taxon>
        <taxon>Actinomycetes</taxon>
        <taxon>Kitasatosporales</taxon>
        <taxon>Streptomycetaceae</taxon>
        <taxon>Streptomyces</taxon>
    </lineage>
</organism>
<evidence type="ECO:0000313" key="2">
    <source>
        <dbReference type="EMBL" id="GHE96742.1"/>
    </source>
</evidence>
<keyword evidence="1" id="KW-1133">Transmembrane helix</keyword>
<reference evidence="2" key="2">
    <citation type="submission" date="2020-09" db="EMBL/GenBank/DDBJ databases">
        <authorList>
            <person name="Sun Q."/>
            <person name="Ohkuma M."/>
        </authorList>
    </citation>
    <scope>NUCLEOTIDE SEQUENCE</scope>
    <source>
        <strain evidence="2">JCM 3302</strain>
    </source>
</reference>
<feature type="transmembrane region" description="Helical" evidence="1">
    <location>
        <begin position="118"/>
        <end position="139"/>
    </location>
</feature>
<accession>A0A919AAX0</accession>
<feature type="transmembrane region" description="Helical" evidence="1">
    <location>
        <begin position="160"/>
        <end position="180"/>
    </location>
</feature>
<sequence>MPASGSRSRLGARAVGVLLLVTGLALLGVGARDAAYATRLAGTPGTFRVLYADRAYGDGRSSGGFRTVWHGTFTSADGRVTDDDAVLRDESDGHRPAARIPVTRAGAGVYYTGRPNYALGWLTLGLAGGSLAATAFPLVRLGGASRRPGRPGPRWFGTGLRVAWGCVAVCAAAALLAAVAV</sequence>
<dbReference type="AlphaFoldDB" id="A0A919AAX0"/>
<dbReference type="RefSeq" id="WP_189905403.1">
    <property type="nucleotide sequence ID" value="NZ_BNBC01000035.1"/>
</dbReference>
<keyword evidence="3" id="KW-1185">Reference proteome</keyword>
<gene>
    <name evidence="2" type="ORF">GCM10014715_61270</name>
</gene>
<keyword evidence="1" id="KW-0812">Transmembrane</keyword>
<reference evidence="2" key="1">
    <citation type="journal article" date="2014" name="Int. J. Syst. Evol. Microbiol.">
        <title>Complete genome sequence of Corynebacterium casei LMG S-19264T (=DSM 44701T), isolated from a smear-ripened cheese.</title>
        <authorList>
            <consortium name="US DOE Joint Genome Institute (JGI-PGF)"/>
            <person name="Walter F."/>
            <person name="Albersmeier A."/>
            <person name="Kalinowski J."/>
            <person name="Ruckert C."/>
        </authorList>
    </citation>
    <scope>NUCLEOTIDE SEQUENCE</scope>
    <source>
        <strain evidence="2">JCM 3302</strain>
    </source>
</reference>
<name>A0A919AAX0_9ACTN</name>